<name>A0A0A9B3D1_ARUDO</name>
<feature type="transmembrane region" description="Helical" evidence="1">
    <location>
        <begin position="6"/>
        <end position="28"/>
    </location>
</feature>
<evidence type="ECO:0000256" key="1">
    <source>
        <dbReference type="SAM" id="Phobius"/>
    </source>
</evidence>
<keyword evidence="1" id="KW-1133">Transmembrane helix</keyword>
<reference evidence="2" key="2">
    <citation type="journal article" date="2015" name="Data Brief">
        <title>Shoot transcriptome of the giant reed, Arundo donax.</title>
        <authorList>
            <person name="Barrero R.A."/>
            <person name="Guerrero F.D."/>
            <person name="Moolhuijzen P."/>
            <person name="Goolsby J.A."/>
            <person name="Tidwell J."/>
            <person name="Bellgard S.E."/>
            <person name="Bellgard M.I."/>
        </authorList>
    </citation>
    <scope>NUCLEOTIDE SEQUENCE</scope>
    <source>
        <tissue evidence="2">Shoot tissue taken approximately 20 cm above the soil surface</tissue>
    </source>
</reference>
<protein>
    <submittedName>
        <fullName evidence="2">Uncharacterized protein</fullName>
    </submittedName>
</protein>
<reference evidence="2" key="1">
    <citation type="submission" date="2014-09" db="EMBL/GenBank/DDBJ databases">
        <authorList>
            <person name="Magalhaes I.L.F."/>
            <person name="Oliveira U."/>
            <person name="Santos F.R."/>
            <person name="Vidigal T.H.D.A."/>
            <person name="Brescovit A.D."/>
            <person name="Santos A.J."/>
        </authorList>
    </citation>
    <scope>NUCLEOTIDE SEQUENCE</scope>
    <source>
        <tissue evidence="2">Shoot tissue taken approximately 20 cm above the soil surface</tissue>
    </source>
</reference>
<accession>A0A0A9B3D1</accession>
<evidence type="ECO:0000313" key="2">
    <source>
        <dbReference type="EMBL" id="JAD56613.1"/>
    </source>
</evidence>
<proteinExistence type="predicted"/>
<sequence>MKQHPLFFWSSLTTFYLLLLTLTARYLLQSSTKCCYTLFCSLYWLDYHDIAKPNSFCFLYCSF</sequence>
<keyword evidence="1" id="KW-0472">Membrane</keyword>
<dbReference type="AlphaFoldDB" id="A0A0A9B3D1"/>
<dbReference type="EMBL" id="GBRH01241282">
    <property type="protein sequence ID" value="JAD56613.1"/>
    <property type="molecule type" value="Transcribed_RNA"/>
</dbReference>
<keyword evidence="1" id="KW-0812">Transmembrane</keyword>
<organism evidence="2">
    <name type="scientific">Arundo donax</name>
    <name type="common">Giant reed</name>
    <name type="synonym">Donax arundinaceus</name>
    <dbReference type="NCBI Taxonomy" id="35708"/>
    <lineage>
        <taxon>Eukaryota</taxon>
        <taxon>Viridiplantae</taxon>
        <taxon>Streptophyta</taxon>
        <taxon>Embryophyta</taxon>
        <taxon>Tracheophyta</taxon>
        <taxon>Spermatophyta</taxon>
        <taxon>Magnoliopsida</taxon>
        <taxon>Liliopsida</taxon>
        <taxon>Poales</taxon>
        <taxon>Poaceae</taxon>
        <taxon>PACMAD clade</taxon>
        <taxon>Arundinoideae</taxon>
        <taxon>Arundineae</taxon>
        <taxon>Arundo</taxon>
    </lineage>
</organism>